<dbReference type="AlphaFoldDB" id="A0A8D6SVJ7"/>
<keyword evidence="2" id="KW-1185">Reference proteome</keyword>
<proteinExistence type="predicted"/>
<sequence length="24" mass="2823">MVIIMDKKNEKNKIKLTELVKLHG</sequence>
<name>A0A8D6SVJ7_9EURY</name>
<evidence type="ECO:0000313" key="2">
    <source>
        <dbReference type="Proteomes" id="UP000679213"/>
    </source>
</evidence>
<gene>
    <name evidence="1" type="ORF">MLAUSG7_1434</name>
</gene>
<reference evidence="1 2" key="1">
    <citation type="submission" date="2020-04" db="EMBL/GenBank/DDBJ databases">
        <authorList>
            <consortium name="Genoscope - CEA"/>
            <person name="William W."/>
        </authorList>
    </citation>
    <scope>NUCLEOTIDE SEQUENCE [LARGE SCALE GENOMIC DNA]</scope>
    <source>
        <strain evidence="1 2">SG7</strain>
    </source>
</reference>
<dbReference type="KEGG" id="mesg:MLAUSG7_1434"/>
<accession>A0A8D6SVJ7</accession>
<protein>
    <submittedName>
        <fullName evidence="1">Uncharacterized protein</fullName>
    </submittedName>
</protein>
<dbReference type="EMBL" id="LR792632">
    <property type="protein sequence ID" value="CAB3289811.1"/>
    <property type="molecule type" value="Genomic_DNA"/>
</dbReference>
<evidence type="ECO:0000313" key="1">
    <source>
        <dbReference type="EMBL" id="CAB3289811.1"/>
    </source>
</evidence>
<organism evidence="1 2">
    <name type="scientific">Methanocaldococcus lauensis</name>
    <dbReference type="NCBI Taxonomy" id="2546128"/>
    <lineage>
        <taxon>Archaea</taxon>
        <taxon>Methanobacteriati</taxon>
        <taxon>Methanobacteriota</taxon>
        <taxon>Methanomada group</taxon>
        <taxon>Methanococci</taxon>
        <taxon>Methanococcales</taxon>
        <taxon>Methanocaldococcaceae</taxon>
        <taxon>Methanocaldococcus</taxon>
    </lineage>
</organism>
<dbReference type="Proteomes" id="UP000679213">
    <property type="component" value="Chromosome I"/>
</dbReference>